<dbReference type="OrthoDB" id="45518at2759"/>
<dbReference type="InterPro" id="IPR024253">
    <property type="entry name" value="Phosducin_thioredoxin-like_dom"/>
</dbReference>
<dbReference type="Proteomes" id="UP000439903">
    <property type="component" value="Unassembled WGS sequence"/>
</dbReference>
<dbReference type="Gene3D" id="3.40.30.10">
    <property type="entry name" value="Glutaredoxin"/>
    <property type="match status" value="1"/>
</dbReference>
<comment type="similarity">
    <text evidence="1">Belongs to the phosducin family.</text>
</comment>
<dbReference type="InterPro" id="IPR036249">
    <property type="entry name" value="Thioredoxin-like_sf"/>
</dbReference>
<dbReference type="GO" id="GO:0006457">
    <property type="term" value="P:protein folding"/>
    <property type="evidence" value="ECO:0007669"/>
    <property type="project" value="TreeGrafter"/>
</dbReference>
<gene>
    <name evidence="3" type="ORF">F8M41_013398</name>
</gene>
<evidence type="ECO:0000313" key="3">
    <source>
        <dbReference type="EMBL" id="KAF0369756.1"/>
    </source>
</evidence>
<evidence type="ECO:0000259" key="2">
    <source>
        <dbReference type="Pfam" id="PF02114"/>
    </source>
</evidence>
<dbReference type="SUPFAM" id="SSF52833">
    <property type="entry name" value="Thioredoxin-like"/>
    <property type="match status" value="1"/>
</dbReference>
<dbReference type="CDD" id="cd02988">
    <property type="entry name" value="Phd_like_VIAF"/>
    <property type="match status" value="1"/>
</dbReference>
<dbReference type="InterPro" id="IPR051498">
    <property type="entry name" value="Phosducin-like_chap/apop_reg"/>
</dbReference>
<reference evidence="3 4" key="1">
    <citation type="journal article" date="2019" name="Environ. Microbiol.">
        <title>At the nexus of three kingdoms: the genome of the mycorrhizal fungus Gigaspora margarita provides insights into plant, endobacterial and fungal interactions.</title>
        <authorList>
            <person name="Venice F."/>
            <person name="Ghignone S."/>
            <person name="Salvioli di Fossalunga A."/>
            <person name="Amselem J."/>
            <person name="Novero M."/>
            <person name="Xianan X."/>
            <person name="Sedzielewska Toro K."/>
            <person name="Morin E."/>
            <person name="Lipzen A."/>
            <person name="Grigoriev I.V."/>
            <person name="Henrissat B."/>
            <person name="Martin F.M."/>
            <person name="Bonfante P."/>
        </authorList>
    </citation>
    <scope>NUCLEOTIDE SEQUENCE [LARGE SCALE GENOMIC DNA]</scope>
    <source>
        <strain evidence="3 4">BEG34</strain>
    </source>
</reference>
<keyword evidence="4" id="KW-1185">Reference proteome</keyword>
<proteinExistence type="inferred from homology"/>
<dbReference type="PANTHER" id="PTHR45809:SF3">
    <property type="entry name" value="VIRAL IAP-ASSOCIATED FACTOR HOMOLOG"/>
    <property type="match status" value="1"/>
</dbReference>
<evidence type="ECO:0000256" key="1">
    <source>
        <dbReference type="ARBA" id="ARBA00009686"/>
    </source>
</evidence>
<evidence type="ECO:0000313" key="4">
    <source>
        <dbReference type="Proteomes" id="UP000439903"/>
    </source>
</evidence>
<dbReference type="PANTHER" id="PTHR45809">
    <property type="entry name" value="VIRAL IAP-ASSOCIATED FACTOR HOMOLOG"/>
    <property type="match status" value="1"/>
</dbReference>
<dbReference type="AlphaFoldDB" id="A0A8H3WYS4"/>
<comment type="caution">
    <text evidence="3">The sequence shown here is derived from an EMBL/GenBank/DDBJ whole genome shotgun (WGS) entry which is preliminary data.</text>
</comment>
<organism evidence="3 4">
    <name type="scientific">Gigaspora margarita</name>
    <dbReference type="NCBI Taxonomy" id="4874"/>
    <lineage>
        <taxon>Eukaryota</taxon>
        <taxon>Fungi</taxon>
        <taxon>Fungi incertae sedis</taxon>
        <taxon>Mucoromycota</taxon>
        <taxon>Glomeromycotina</taxon>
        <taxon>Glomeromycetes</taxon>
        <taxon>Diversisporales</taxon>
        <taxon>Gigasporaceae</taxon>
        <taxon>Gigaspora</taxon>
    </lineage>
</organism>
<dbReference type="GO" id="GO:0005737">
    <property type="term" value="C:cytoplasm"/>
    <property type="evidence" value="ECO:0007669"/>
    <property type="project" value="TreeGrafter"/>
</dbReference>
<dbReference type="EMBL" id="WTPW01002713">
    <property type="protein sequence ID" value="KAF0369756.1"/>
    <property type="molecule type" value="Genomic_DNA"/>
</dbReference>
<protein>
    <submittedName>
        <fullName evidence="3">Thioredoxin-like protein</fullName>
    </submittedName>
</protein>
<feature type="domain" description="Phosducin" evidence="2">
    <location>
        <begin position="42"/>
        <end position="175"/>
    </location>
</feature>
<sequence length="251" mass="28998">MDDPNADTEWNDILRARGILPPKEGPTEEDILEAMDQVIMEKQDKHLEDKTLDELDELEDEEDERVLFEYRQKRIAEMKAEALRAKFGELMQISKPDFIREVTDASKEVWVVVHLFKDSIPECKLMNAHLATLAAKHKATKFIKIIGDQCIPNYPDKNLPTLLIYGEGDMKLQLVGLAELGGLNMSLKSNNVAFFILAIKKTDLIYFIYRSNDCSFRARKLFNFFRSYQCRLNKTQLDCKFFSFALSSITT</sequence>
<dbReference type="Pfam" id="PF02114">
    <property type="entry name" value="Phosducin"/>
    <property type="match status" value="1"/>
</dbReference>
<name>A0A8H3WYS4_GIGMA</name>
<accession>A0A8H3WYS4</accession>